<sequence length="198" mass="23199">MQDLLIKIFYDVDNYCIPLEKYCKNYFLSSDKGRNTFTSSKTLCLSEIMTITIYFHLSGYRTFKTYYKEHVSTILKPYFSKLVSYNRFVELMQEALIPLLLYMMKFRTGKCKGFSFIDSTTLDVCNNRRIYSHKVFKGIAKRGKSSTGWFYGFKLHSVVNDKGEILSFYLTHGNVDDMEDKILLKKPSLKLNKYVVTA</sequence>
<organism evidence="2 3">
    <name type="scientific">Clostridium autoethanogenum</name>
    <dbReference type="NCBI Taxonomy" id="84023"/>
    <lineage>
        <taxon>Bacteria</taxon>
        <taxon>Bacillati</taxon>
        <taxon>Bacillota</taxon>
        <taxon>Clostridia</taxon>
        <taxon>Eubacteriales</taxon>
        <taxon>Clostridiaceae</taxon>
        <taxon>Clostridium</taxon>
    </lineage>
</organism>
<dbReference type="AlphaFoldDB" id="A0A3M0T189"/>
<name>A0A3M0T189_9CLOT</name>
<dbReference type="NCBIfam" id="NF033520">
    <property type="entry name" value="transpos_IS982"/>
    <property type="match status" value="1"/>
</dbReference>
<dbReference type="Proteomes" id="UP000277999">
    <property type="component" value="Unassembled WGS sequence"/>
</dbReference>
<accession>A0A3M0T189</accession>
<dbReference type="Pfam" id="PF13612">
    <property type="entry name" value="DDE_Tnp_1_3"/>
    <property type="match status" value="1"/>
</dbReference>
<feature type="domain" description="Transposase DDE" evidence="1">
    <location>
        <begin position="109"/>
        <end position="180"/>
    </location>
</feature>
<proteinExistence type="predicted"/>
<reference evidence="2 3" key="1">
    <citation type="submission" date="2018-10" db="EMBL/GenBank/DDBJ databases">
        <title>Genome-centric metagenomics revealed C2 chemical producing, CO utilizing Clostridium with novel acetogenic gene cluster.</title>
        <authorList>
            <person name="Kang H."/>
            <person name="Park B."/>
            <person name="Choi I.G."/>
            <person name="Chang I.S."/>
        </authorList>
    </citation>
    <scope>NUCLEOTIDE SEQUENCE [LARGE SCALE GENOMIC DNA]</scope>
    <source>
        <strain evidence="2 3">H21-9</strain>
    </source>
</reference>
<evidence type="ECO:0000259" key="1">
    <source>
        <dbReference type="Pfam" id="PF13612"/>
    </source>
</evidence>
<protein>
    <submittedName>
        <fullName evidence="2">IS982 family transposase</fullName>
    </submittedName>
</protein>
<dbReference type="InterPro" id="IPR025668">
    <property type="entry name" value="Tnp_DDE_dom"/>
</dbReference>
<comment type="caution">
    <text evidence="2">The sequence shown here is derived from an EMBL/GenBank/DDBJ whole genome shotgun (WGS) entry which is preliminary data.</text>
</comment>
<evidence type="ECO:0000313" key="3">
    <source>
        <dbReference type="Proteomes" id="UP000277999"/>
    </source>
</evidence>
<dbReference type="EMBL" id="RFAQ01000002">
    <property type="protein sequence ID" value="RMD04387.1"/>
    <property type="molecule type" value="Genomic_DNA"/>
</dbReference>
<gene>
    <name evidence="2" type="ORF">D9O40_01605</name>
</gene>
<evidence type="ECO:0000313" key="2">
    <source>
        <dbReference type="EMBL" id="RMD04387.1"/>
    </source>
</evidence>